<name>A0A1G9YJJ1_9BACI</name>
<dbReference type="EMBL" id="FNIG01000002">
    <property type="protein sequence ID" value="SDN09348.1"/>
    <property type="molecule type" value="Genomic_DNA"/>
</dbReference>
<reference evidence="2 3" key="1">
    <citation type="submission" date="2016-10" db="EMBL/GenBank/DDBJ databases">
        <authorList>
            <person name="de Groot N.N."/>
        </authorList>
    </citation>
    <scope>NUCLEOTIDE SEQUENCE [LARGE SCALE GENOMIC DNA]</scope>
    <source>
        <strain evidence="2 3">CGMCC 1.3442</strain>
    </source>
</reference>
<evidence type="ECO:0000256" key="1">
    <source>
        <dbReference type="SAM" id="Phobius"/>
    </source>
</evidence>
<keyword evidence="3" id="KW-1185">Reference proteome</keyword>
<feature type="transmembrane region" description="Helical" evidence="1">
    <location>
        <begin position="6"/>
        <end position="28"/>
    </location>
</feature>
<proteinExistence type="predicted"/>
<gene>
    <name evidence="2" type="ORF">SAMN05216498_1442</name>
</gene>
<keyword evidence="1" id="KW-0812">Transmembrane</keyword>
<dbReference type="STRING" id="237069.SAMN05216498_1442"/>
<keyword evidence="1" id="KW-0472">Membrane</keyword>
<keyword evidence="1" id="KW-1133">Transmembrane helix</keyword>
<dbReference type="Proteomes" id="UP000199334">
    <property type="component" value="Unassembled WGS sequence"/>
</dbReference>
<protein>
    <submittedName>
        <fullName evidence="2">Uncharacterized protein</fullName>
    </submittedName>
</protein>
<accession>A0A1G9YJJ1</accession>
<dbReference type="AlphaFoldDB" id="A0A1G9YJJ1"/>
<sequence length="246" mass="28956">MSFTQMFLGSVFGTTLIALIVYGLRIYIKKVTQNYFDKNIENHRHELTKTLKEIEFDYQRKIEDFSLYTQKRHSIYAELYQKLNQAVMDIKTATASFRTYPFPEVPKPDKSDLKKVLEKEGFDDEQIINVINKWQVGSLEGRNEATRLFDAKRLKKADQSRVEANQYFLKSELYLNEELSCLIDEALKIIFHMCIDESSSIEYPGSEAAKEKWKNHKENSEILEKKIIEIKKQMRKELSIGDYSHT</sequence>
<dbReference type="RefSeq" id="WP_093855919.1">
    <property type="nucleotide sequence ID" value="NZ_FNIG01000002.1"/>
</dbReference>
<evidence type="ECO:0000313" key="2">
    <source>
        <dbReference type="EMBL" id="SDN09348.1"/>
    </source>
</evidence>
<organism evidence="2 3">
    <name type="scientific">Tenuibacillus multivorans</name>
    <dbReference type="NCBI Taxonomy" id="237069"/>
    <lineage>
        <taxon>Bacteria</taxon>
        <taxon>Bacillati</taxon>
        <taxon>Bacillota</taxon>
        <taxon>Bacilli</taxon>
        <taxon>Bacillales</taxon>
        <taxon>Bacillaceae</taxon>
        <taxon>Tenuibacillus</taxon>
    </lineage>
</organism>
<evidence type="ECO:0000313" key="3">
    <source>
        <dbReference type="Proteomes" id="UP000199334"/>
    </source>
</evidence>